<organism evidence="1">
    <name type="scientific">marine sediment metagenome</name>
    <dbReference type="NCBI Taxonomy" id="412755"/>
    <lineage>
        <taxon>unclassified sequences</taxon>
        <taxon>metagenomes</taxon>
        <taxon>ecological metagenomes</taxon>
    </lineage>
</organism>
<comment type="caution">
    <text evidence="1">The sequence shown here is derived from an EMBL/GenBank/DDBJ whole genome shotgun (WGS) entry which is preliminary data.</text>
</comment>
<feature type="non-terminal residue" evidence="1">
    <location>
        <position position="1"/>
    </location>
</feature>
<proteinExistence type="predicted"/>
<name>X0XQZ7_9ZZZZ</name>
<accession>X0XQZ7</accession>
<dbReference type="AlphaFoldDB" id="X0XQZ7"/>
<reference evidence="1" key="1">
    <citation type="journal article" date="2014" name="Front. Microbiol.">
        <title>High frequency of phylogenetically diverse reductive dehalogenase-homologous genes in deep subseafloor sedimentary metagenomes.</title>
        <authorList>
            <person name="Kawai M."/>
            <person name="Futagami T."/>
            <person name="Toyoda A."/>
            <person name="Takaki Y."/>
            <person name="Nishi S."/>
            <person name="Hori S."/>
            <person name="Arai W."/>
            <person name="Tsubouchi T."/>
            <person name="Morono Y."/>
            <person name="Uchiyama I."/>
            <person name="Ito T."/>
            <person name="Fujiyama A."/>
            <person name="Inagaki F."/>
            <person name="Takami H."/>
        </authorList>
    </citation>
    <scope>NUCLEOTIDE SEQUENCE</scope>
    <source>
        <strain evidence="1">Expedition CK06-06</strain>
    </source>
</reference>
<gene>
    <name evidence="1" type="ORF">S01H1_48256</name>
</gene>
<sequence length="48" mass="5253">GLHMAGWVMREGEHDEVRIAVRGAEFCGLDSPGTSGGIMYRAGLRWYG</sequence>
<dbReference type="EMBL" id="BARS01030981">
    <property type="protein sequence ID" value="GAG27301.1"/>
    <property type="molecule type" value="Genomic_DNA"/>
</dbReference>
<evidence type="ECO:0000313" key="1">
    <source>
        <dbReference type="EMBL" id="GAG27301.1"/>
    </source>
</evidence>
<protein>
    <submittedName>
        <fullName evidence="1">Uncharacterized protein</fullName>
    </submittedName>
</protein>